<accession>A0A485M288</accession>
<dbReference type="Gene3D" id="3.40.50.11590">
    <property type="match status" value="1"/>
</dbReference>
<feature type="domain" description="DUF4213" evidence="2">
    <location>
        <begin position="17"/>
        <end position="96"/>
    </location>
</feature>
<organism evidence="3">
    <name type="scientific">anaerobic digester metagenome</name>
    <dbReference type="NCBI Taxonomy" id="1263854"/>
    <lineage>
        <taxon>unclassified sequences</taxon>
        <taxon>metagenomes</taxon>
        <taxon>ecological metagenomes</taxon>
    </lineage>
</organism>
<reference evidence="3" key="1">
    <citation type="submission" date="2019-03" db="EMBL/GenBank/DDBJ databases">
        <authorList>
            <person name="Hao L."/>
        </authorList>
    </citation>
    <scope>NUCLEOTIDE SEQUENCE</scope>
</reference>
<evidence type="ECO:0000313" key="3">
    <source>
        <dbReference type="EMBL" id="VFU15341.1"/>
    </source>
</evidence>
<evidence type="ECO:0008006" key="4">
    <source>
        <dbReference type="Google" id="ProtNLM"/>
    </source>
</evidence>
<evidence type="ECO:0000259" key="2">
    <source>
        <dbReference type="Pfam" id="PF13938"/>
    </source>
</evidence>
<dbReference type="SUPFAM" id="SSF159713">
    <property type="entry name" value="Dhaf3308-like"/>
    <property type="match status" value="1"/>
</dbReference>
<dbReference type="Pfam" id="PF13938">
    <property type="entry name" value="DUF4213"/>
    <property type="match status" value="1"/>
</dbReference>
<dbReference type="InterPro" id="IPR025251">
    <property type="entry name" value="DUF4213"/>
</dbReference>
<protein>
    <recommendedName>
        <fullName evidence="4">Heavy-metal chelation domain-containing protein</fullName>
    </recommendedName>
</protein>
<feature type="domain" description="Putative heavy-metal chelation" evidence="1">
    <location>
        <begin position="117"/>
        <end position="251"/>
    </location>
</feature>
<proteinExistence type="predicted"/>
<dbReference type="InterPro" id="IPR007161">
    <property type="entry name" value="DUF364"/>
</dbReference>
<dbReference type="Pfam" id="PF04016">
    <property type="entry name" value="DUF364"/>
    <property type="match status" value="1"/>
</dbReference>
<dbReference type="EMBL" id="CAADRM010000105">
    <property type="protein sequence ID" value="VFU15341.1"/>
    <property type="molecule type" value="Genomic_DNA"/>
</dbReference>
<dbReference type="Gene3D" id="3.30.390.100">
    <property type="match status" value="1"/>
</dbReference>
<evidence type="ECO:0000259" key="1">
    <source>
        <dbReference type="Pfam" id="PF04016"/>
    </source>
</evidence>
<name>A0A485M288_9ZZZZ</name>
<gene>
    <name evidence="3" type="ORF">SCFA_410009</name>
</gene>
<sequence length="264" mass="28910">MGLHFARRKGSPWSLFDRLIEGIPQEIEVEDCLVGLHWIMVRSKGVGIAMTPPEGSRHIEGAGTFRGRKVRDLAGLMRSWSIMEAAIGAAAANSYYNAPEVLAETWDIDIHNQPELNAFEYYQKRLEGKKVAVKGHFPGLEGLAEACELSILERRPQKGDFPDPACEYLLPRQDAVFMTGTALINKTMPRLLELAAGGMSVVVGPTTPITPLLFAFGATALAGSVVIDEKNAWRHVAEGGDRSIFSHGTRMIKAEPAMARRSGR</sequence>
<dbReference type="AlphaFoldDB" id="A0A485M288"/>